<protein>
    <submittedName>
        <fullName evidence="5">Uncharacterized protein</fullName>
    </submittedName>
</protein>
<accession>A0A836BRS6</accession>
<dbReference type="GO" id="GO:0061630">
    <property type="term" value="F:ubiquitin protein ligase activity"/>
    <property type="evidence" value="ECO:0007669"/>
    <property type="project" value="InterPro"/>
</dbReference>
<keyword evidence="1" id="KW-0862">Zinc</keyword>
<reference evidence="5" key="1">
    <citation type="journal article" date="2020" name="bioRxiv">
        <title>Comparative genomics of Chlamydomonas.</title>
        <authorList>
            <person name="Craig R.J."/>
            <person name="Hasan A.R."/>
            <person name="Ness R.W."/>
            <person name="Keightley P.D."/>
        </authorList>
    </citation>
    <scope>NUCLEOTIDE SEQUENCE</scope>
    <source>
        <strain evidence="5">CCAP 11/70</strain>
    </source>
</reference>
<dbReference type="InterPro" id="IPR013083">
    <property type="entry name" value="Znf_RING/FYVE/PHD"/>
</dbReference>
<dbReference type="PANTHER" id="PTHR21540:SF0">
    <property type="entry name" value="PHD FAMILY PROTEIN"/>
    <property type="match status" value="1"/>
</dbReference>
<evidence type="ECO:0000256" key="1">
    <source>
        <dbReference type="PROSITE-ProRule" id="PRU00175"/>
    </source>
</evidence>
<evidence type="ECO:0000259" key="4">
    <source>
        <dbReference type="PROSITE" id="PS50966"/>
    </source>
</evidence>
<feature type="region of interest" description="Disordered" evidence="2">
    <location>
        <begin position="1"/>
        <end position="94"/>
    </location>
</feature>
<dbReference type="InterPro" id="IPR001841">
    <property type="entry name" value="Znf_RING"/>
</dbReference>
<feature type="compositionally biased region" description="Basic residues" evidence="2">
    <location>
        <begin position="28"/>
        <end position="48"/>
    </location>
</feature>
<dbReference type="Pfam" id="PF04434">
    <property type="entry name" value="SWIM"/>
    <property type="match status" value="1"/>
</dbReference>
<keyword evidence="6" id="KW-1185">Reference proteome</keyword>
<dbReference type="PANTHER" id="PTHR21540">
    <property type="entry name" value="RING FINGER AND SWIM DOMAIN-CONTAINING PROTEIN 2"/>
    <property type="match status" value="1"/>
</dbReference>
<dbReference type="Proteomes" id="UP000612055">
    <property type="component" value="Unassembled WGS sequence"/>
</dbReference>
<feature type="compositionally biased region" description="Basic and acidic residues" evidence="2">
    <location>
        <begin position="80"/>
        <end position="91"/>
    </location>
</feature>
<dbReference type="AlphaFoldDB" id="A0A836BRS6"/>
<evidence type="ECO:0000313" key="5">
    <source>
        <dbReference type="EMBL" id="KAG2486731.1"/>
    </source>
</evidence>
<sequence>MAPKRRVKKEVEEEDDDFDEEDLDCRSAKRARKAAPKAKAPPAKKGRSKTAAAEVASEAGAGVEPAPRARGVAKGGRGKKGGEPDLEETRVNEFGGKVMYRPKASQAVQDRIARALPGSSHRMFLVEVRDAPPRAASPATAGPAKEFHVLGATGNVYQVRIGRQPHCTCPDFSRGNLCKHVLFTMLRVLRRRTDDPLIWQAALTKSEVEQVLSPFVAAPGGGGAGGSADGGAAYDQSVLANMRVRQRYAQLTGGAKPGKGGGADEGGRRPVEGDCPICYDELVAGAGGGDACTWCSSCGNNVHRECIGRWVQQKRDLRQAVTCVYCRQPWAAGDEAPTPAAKAAPGDYVNLSQYSGQRVPSNAELYGRTSYFLAAREGRMSMAEAIRLHQMS</sequence>
<evidence type="ECO:0000259" key="3">
    <source>
        <dbReference type="PROSITE" id="PS50089"/>
    </source>
</evidence>
<feature type="domain" description="RING-type" evidence="3">
    <location>
        <begin position="275"/>
        <end position="327"/>
    </location>
</feature>
<dbReference type="PROSITE" id="PS50089">
    <property type="entry name" value="ZF_RING_2"/>
    <property type="match status" value="1"/>
</dbReference>
<dbReference type="OrthoDB" id="2122982at2759"/>
<dbReference type="PROSITE" id="PS50966">
    <property type="entry name" value="ZF_SWIM"/>
    <property type="match status" value="1"/>
</dbReference>
<feature type="compositionally biased region" description="Acidic residues" evidence="2">
    <location>
        <begin position="12"/>
        <end position="23"/>
    </location>
</feature>
<dbReference type="Gene3D" id="3.30.40.10">
    <property type="entry name" value="Zinc/RING finger domain, C3HC4 (zinc finger)"/>
    <property type="match status" value="1"/>
</dbReference>
<gene>
    <name evidence="5" type="ORF">HYH03_014657</name>
</gene>
<dbReference type="CDD" id="cd16494">
    <property type="entry name" value="RING-CH-C4HC3_ZSWM2"/>
    <property type="match status" value="1"/>
</dbReference>
<comment type="caution">
    <text evidence="5">The sequence shown here is derived from an EMBL/GenBank/DDBJ whole genome shotgun (WGS) entry which is preliminary data.</text>
</comment>
<dbReference type="SUPFAM" id="SSF57850">
    <property type="entry name" value="RING/U-box"/>
    <property type="match status" value="1"/>
</dbReference>
<name>A0A836BRS6_9CHLO</name>
<dbReference type="InterPro" id="IPR039903">
    <property type="entry name" value="Zswim2"/>
</dbReference>
<evidence type="ECO:0000313" key="6">
    <source>
        <dbReference type="Proteomes" id="UP000612055"/>
    </source>
</evidence>
<keyword evidence="1" id="KW-0863">Zinc-finger</keyword>
<proteinExistence type="predicted"/>
<organism evidence="5 6">
    <name type="scientific">Edaphochlamys debaryana</name>
    <dbReference type="NCBI Taxonomy" id="47281"/>
    <lineage>
        <taxon>Eukaryota</taxon>
        <taxon>Viridiplantae</taxon>
        <taxon>Chlorophyta</taxon>
        <taxon>core chlorophytes</taxon>
        <taxon>Chlorophyceae</taxon>
        <taxon>CS clade</taxon>
        <taxon>Chlamydomonadales</taxon>
        <taxon>Chlamydomonadales incertae sedis</taxon>
        <taxon>Edaphochlamys</taxon>
    </lineage>
</organism>
<feature type="compositionally biased region" description="Low complexity" evidence="2">
    <location>
        <begin position="51"/>
        <end position="72"/>
    </location>
</feature>
<keyword evidence="1" id="KW-0479">Metal-binding</keyword>
<evidence type="ECO:0000256" key="2">
    <source>
        <dbReference type="SAM" id="MobiDB-lite"/>
    </source>
</evidence>
<feature type="domain" description="SWIM-type" evidence="4">
    <location>
        <begin position="157"/>
        <end position="189"/>
    </location>
</feature>
<dbReference type="GO" id="GO:0008270">
    <property type="term" value="F:zinc ion binding"/>
    <property type="evidence" value="ECO:0007669"/>
    <property type="project" value="UniProtKB-KW"/>
</dbReference>
<dbReference type="EMBL" id="JAEHOE010000108">
    <property type="protein sequence ID" value="KAG2486731.1"/>
    <property type="molecule type" value="Genomic_DNA"/>
</dbReference>
<dbReference type="InterPro" id="IPR007527">
    <property type="entry name" value="Znf_SWIM"/>
</dbReference>